<comment type="cofactor">
    <cofactor evidence="1">
        <name>Mg(2+)</name>
        <dbReference type="ChEBI" id="CHEBI:18420"/>
    </cofactor>
</comment>
<dbReference type="KEGG" id="rrd:RradSPS_0623"/>
<evidence type="ECO:0000256" key="4">
    <source>
        <dbReference type="ARBA" id="ARBA00021948"/>
    </source>
</evidence>
<dbReference type="eggNOG" id="COG2045">
    <property type="taxonomic scope" value="Bacteria"/>
</dbReference>
<evidence type="ECO:0000256" key="6">
    <source>
        <dbReference type="ARBA" id="ARBA00022842"/>
    </source>
</evidence>
<dbReference type="EMBL" id="JAWXXX010000001">
    <property type="protein sequence ID" value="MDX5893320.1"/>
    <property type="molecule type" value="Genomic_DNA"/>
</dbReference>
<evidence type="ECO:0000256" key="7">
    <source>
        <dbReference type="ARBA" id="ARBA00033711"/>
    </source>
</evidence>
<dbReference type="InterPro" id="IPR036702">
    <property type="entry name" value="ComB-like_sf"/>
</dbReference>
<evidence type="ECO:0000256" key="3">
    <source>
        <dbReference type="ARBA" id="ARBA00012953"/>
    </source>
</evidence>
<evidence type="ECO:0000256" key="1">
    <source>
        <dbReference type="ARBA" id="ARBA00001946"/>
    </source>
</evidence>
<keyword evidence="10" id="KW-1185">Reference proteome</keyword>
<comment type="catalytic activity">
    <reaction evidence="7">
        <text>(2R)-O-phospho-3-sulfolactate + H2O = (2R)-3-sulfolactate + phosphate</text>
        <dbReference type="Rhea" id="RHEA:23416"/>
        <dbReference type="ChEBI" id="CHEBI:15377"/>
        <dbReference type="ChEBI" id="CHEBI:15597"/>
        <dbReference type="ChEBI" id="CHEBI:43474"/>
        <dbReference type="ChEBI" id="CHEBI:58738"/>
        <dbReference type="EC" id="3.1.3.71"/>
    </reaction>
</comment>
<dbReference type="Pfam" id="PF04029">
    <property type="entry name" value="2-ph_phosp"/>
    <property type="match status" value="1"/>
</dbReference>
<dbReference type="PANTHER" id="PTHR37311">
    <property type="entry name" value="2-PHOSPHOSULFOLACTATE PHOSPHATASE-RELATED"/>
    <property type="match status" value="1"/>
</dbReference>
<dbReference type="Proteomes" id="UP000025229">
    <property type="component" value="Chromosome"/>
</dbReference>
<keyword evidence="6" id="KW-0460">Magnesium</keyword>
<sequence>MKRLKVMMTRREIVPGMLKDSVAVVLDVILATTTLTTIVENGARRVFVADTLEDVERLARDLDPAETLRGGEQEGYRVDGYDLGPLPEEYAPEVVSGKDVLFLTTNGTRALAAAHEADRVLVGCMRNAPAVARYVDSLDAETVYLVCAGSRGNFSYEDYAGAAEIVSHMNLEDYTLADSAILARRFHELHGHDPLGAITTGRVGRMFDYRMPEVCRFTADVGASTTVPELKDEHLHLTEEIGEAKAS</sequence>
<gene>
    <name evidence="8" type="ORF">RradSPS_0623</name>
    <name evidence="9" type="ORF">SIL72_04680</name>
</gene>
<reference evidence="8 10" key="1">
    <citation type="submission" date="2014-03" db="EMBL/GenBank/DDBJ databases">
        <title>Complete genome sequence of the Radio-Resistant Rubrobacter radiotolerans RSPS-4.</title>
        <authorList>
            <person name="Egas C.C."/>
            <person name="Barroso C.C."/>
            <person name="Froufe H.J.C."/>
            <person name="Pacheco J.J."/>
            <person name="Albuquerque L.L."/>
            <person name="da Costa M.M.S."/>
        </authorList>
    </citation>
    <scope>NUCLEOTIDE SEQUENCE [LARGE SCALE GENOMIC DNA]</scope>
    <source>
        <strain evidence="8 10">RSPS-4</strain>
    </source>
</reference>
<dbReference type="GO" id="GO:0050545">
    <property type="term" value="F:sulfopyruvate decarboxylase activity"/>
    <property type="evidence" value="ECO:0007669"/>
    <property type="project" value="TreeGrafter"/>
</dbReference>
<accession>A0A023X120</accession>
<evidence type="ECO:0000313" key="8">
    <source>
        <dbReference type="EMBL" id="AHY45906.1"/>
    </source>
</evidence>
<dbReference type="EMBL" id="CP007514">
    <property type="protein sequence ID" value="AHY45906.1"/>
    <property type="molecule type" value="Genomic_DNA"/>
</dbReference>
<evidence type="ECO:0000313" key="10">
    <source>
        <dbReference type="Proteomes" id="UP000025229"/>
    </source>
</evidence>
<evidence type="ECO:0000256" key="2">
    <source>
        <dbReference type="ARBA" id="ARBA00009997"/>
    </source>
</evidence>
<dbReference type="EC" id="3.1.3.71" evidence="3"/>
<evidence type="ECO:0000256" key="5">
    <source>
        <dbReference type="ARBA" id="ARBA00022801"/>
    </source>
</evidence>
<name>A0A023X120_RUBRA</name>
<organism evidence="8 10">
    <name type="scientific">Rubrobacter radiotolerans</name>
    <name type="common">Arthrobacter radiotolerans</name>
    <dbReference type="NCBI Taxonomy" id="42256"/>
    <lineage>
        <taxon>Bacteria</taxon>
        <taxon>Bacillati</taxon>
        <taxon>Actinomycetota</taxon>
        <taxon>Rubrobacteria</taxon>
        <taxon>Rubrobacterales</taxon>
        <taxon>Rubrobacteraceae</taxon>
        <taxon>Rubrobacter</taxon>
    </lineage>
</organism>
<keyword evidence="5 8" id="KW-0378">Hydrolase</keyword>
<dbReference type="OrthoDB" id="4913at2"/>
<reference evidence="9" key="2">
    <citation type="submission" date="2023-11" db="EMBL/GenBank/DDBJ databases">
        <title>MicrobeMod: A computational toolkit for identifying prokaryotic methylation and restriction-modification with nanopore sequencing.</title>
        <authorList>
            <person name="Crits-Christoph A."/>
            <person name="Kang S.C."/>
            <person name="Lee H."/>
            <person name="Ostrov N."/>
        </authorList>
    </citation>
    <scope>NUCLEOTIDE SEQUENCE</scope>
    <source>
        <strain evidence="9">ATCC 51242</strain>
    </source>
</reference>
<dbReference type="SUPFAM" id="SSF142823">
    <property type="entry name" value="ComB-like"/>
    <property type="match status" value="1"/>
</dbReference>
<dbReference type="STRING" id="42256.RradSPS_0623"/>
<dbReference type="GO" id="GO:0000287">
    <property type="term" value="F:magnesium ion binding"/>
    <property type="evidence" value="ECO:0007669"/>
    <property type="project" value="InterPro"/>
</dbReference>
<evidence type="ECO:0000313" key="9">
    <source>
        <dbReference type="EMBL" id="MDX5893320.1"/>
    </source>
</evidence>
<dbReference type="RefSeq" id="WP_051589290.1">
    <property type="nucleotide sequence ID" value="NZ_CP007514.1"/>
</dbReference>
<dbReference type="PANTHER" id="PTHR37311:SF1">
    <property type="entry name" value="2-PHOSPHOSULFOLACTATE PHOSPHATASE-RELATED"/>
    <property type="match status" value="1"/>
</dbReference>
<dbReference type="InterPro" id="IPR005238">
    <property type="entry name" value="ComB-like"/>
</dbReference>
<dbReference type="Proteomes" id="UP001281130">
    <property type="component" value="Unassembled WGS sequence"/>
</dbReference>
<dbReference type="AlphaFoldDB" id="A0A023X120"/>
<comment type="similarity">
    <text evidence="2">Belongs to the ComB family.</text>
</comment>
<proteinExistence type="inferred from homology"/>
<protein>
    <recommendedName>
        <fullName evidence="4">Probable 2-phosphosulfolactate phosphatase</fullName>
        <ecNumber evidence="3">3.1.3.71</ecNumber>
    </recommendedName>
</protein>
<dbReference type="Gene3D" id="3.90.1560.10">
    <property type="entry name" value="ComB-like"/>
    <property type="match status" value="1"/>
</dbReference>
<dbReference type="HOGENOM" id="CLU_070028_0_1_11"/>
<dbReference type="GO" id="GO:0050532">
    <property type="term" value="F:2-phosphosulfolactate phosphatase activity"/>
    <property type="evidence" value="ECO:0007669"/>
    <property type="project" value="UniProtKB-EC"/>
</dbReference>